<evidence type="ECO:0000313" key="4">
    <source>
        <dbReference type="Proteomes" id="UP000324800"/>
    </source>
</evidence>
<evidence type="ECO:0000259" key="2">
    <source>
        <dbReference type="Pfam" id="PF00168"/>
    </source>
</evidence>
<sequence>MSKNVREENKKLTEDIKMNETYFVPGYVYIYLEELSNLIPFDVGRKSDPYVVLNLQYKFDFDPKKTKDREVKFEVWDQDRILWDEPVGELLVPFLSNLEKPEEQLREIEEDGADEFLHLGDVLFGILYTTSEDDVDLPTLLDKKKQQEKENKKKQKQKKKQDKLKPDEDEGEELNLDLDSVYSYQDKDHPYDQDEDEN</sequence>
<feature type="compositionally biased region" description="Basic and acidic residues" evidence="1">
    <location>
        <begin position="141"/>
        <end position="151"/>
    </location>
</feature>
<dbReference type="CDD" id="cd00030">
    <property type="entry name" value="C2"/>
    <property type="match status" value="1"/>
</dbReference>
<dbReference type="OrthoDB" id="1029639at2759"/>
<feature type="compositionally biased region" description="Acidic residues" evidence="1">
    <location>
        <begin position="167"/>
        <end position="176"/>
    </location>
</feature>
<evidence type="ECO:0000256" key="1">
    <source>
        <dbReference type="SAM" id="MobiDB-lite"/>
    </source>
</evidence>
<dbReference type="Proteomes" id="UP000324800">
    <property type="component" value="Unassembled WGS sequence"/>
</dbReference>
<comment type="caution">
    <text evidence="3">The sequence shown here is derived from an EMBL/GenBank/DDBJ whole genome shotgun (WGS) entry which is preliminary data.</text>
</comment>
<reference evidence="3 4" key="1">
    <citation type="submission" date="2019-03" db="EMBL/GenBank/DDBJ databases">
        <title>Single cell metagenomics reveals metabolic interactions within the superorganism composed of flagellate Streblomastix strix and complex community of Bacteroidetes bacteria on its surface.</title>
        <authorList>
            <person name="Treitli S.C."/>
            <person name="Kolisko M."/>
            <person name="Husnik F."/>
            <person name="Keeling P."/>
            <person name="Hampl V."/>
        </authorList>
    </citation>
    <scope>NUCLEOTIDE SEQUENCE [LARGE SCALE GENOMIC DNA]</scope>
    <source>
        <strain evidence="3">ST1C</strain>
    </source>
</reference>
<dbReference type="SUPFAM" id="SSF49562">
    <property type="entry name" value="C2 domain (Calcium/lipid-binding domain, CaLB)"/>
    <property type="match status" value="1"/>
</dbReference>
<gene>
    <name evidence="3" type="ORF">EZS28_001562</name>
</gene>
<protein>
    <recommendedName>
        <fullName evidence="2">C2 domain-containing protein</fullName>
    </recommendedName>
</protein>
<dbReference type="AlphaFoldDB" id="A0A5J4X6P8"/>
<feature type="domain" description="C2" evidence="2">
    <location>
        <begin position="58"/>
        <end position="103"/>
    </location>
</feature>
<feature type="compositionally biased region" description="Basic residues" evidence="1">
    <location>
        <begin position="152"/>
        <end position="162"/>
    </location>
</feature>
<dbReference type="InterPro" id="IPR035892">
    <property type="entry name" value="C2_domain_sf"/>
</dbReference>
<dbReference type="EMBL" id="SNRW01000164">
    <property type="protein sequence ID" value="KAA6402921.1"/>
    <property type="molecule type" value="Genomic_DNA"/>
</dbReference>
<dbReference type="Pfam" id="PF00168">
    <property type="entry name" value="C2"/>
    <property type="match status" value="1"/>
</dbReference>
<evidence type="ECO:0000313" key="3">
    <source>
        <dbReference type="EMBL" id="KAA6402921.1"/>
    </source>
</evidence>
<proteinExistence type="predicted"/>
<feature type="region of interest" description="Disordered" evidence="1">
    <location>
        <begin position="139"/>
        <end position="198"/>
    </location>
</feature>
<accession>A0A5J4X6P8</accession>
<dbReference type="InterPro" id="IPR000008">
    <property type="entry name" value="C2_dom"/>
</dbReference>
<organism evidence="3 4">
    <name type="scientific">Streblomastix strix</name>
    <dbReference type="NCBI Taxonomy" id="222440"/>
    <lineage>
        <taxon>Eukaryota</taxon>
        <taxon>Metamonada</taxon>
        <taxon>Preaxostyla</taxon>
        <taxon>Oxymonadida</taxon>
        <taxon>Streblomastigidae</taxon>
        <taxon>Streblomastix</taxon>
    </lineage>
</organism>
<name>A0A5J4X6P8_9EUKA</name>